<dbReference type="PANTHER" id="PTHR43201">
    <property type="entry name" value="ACYL-COA SYNTHETASE"/>
    <property type="match status" value="1"/>
</dbReference>
<dbReference type="Pfam" id="PF00501">
    <property type="entry name" value="AMP-binding"/>
    <property type="match status" value="1"/>
</dbReference>
<dbReference type="GO" id="GO:0006631">
    <property type="term" value="P:fatty acid metabolic process"/>
    <property type="evidence" value="ECO:0007669"/>
    <property type="project" value="TreeGrafter"/>
</dbReference>
<organism evidence="3">
    <name type="scientific">bioreactor metagenome</name>
    <dbReference type="NCBI Taxonomy" id="1076179"/>
    <lineage>
        <taxon>unclassified sequences</taxon>
        <taxon>metagenomes</taxon>
        <taxon>ecological metagenomes</taxon>
    </lineage>
</organism>
<reference evidence="3" key="1">
    <citation type="submission" date="2019-08" db="EMBL/GenBank/DDBJ databases">
        <authorList>
            <person name="Kucharzyk K."/>
            <person name="Murdoch R.W."/>
            <person name="Higgins S."/>
            <person name="Loffler F."/>
        </authorList>
    </citation>
    <scope>NUCLEOTIDE SEQUENCE</scope>
</reference>
<dbReference type="InterPro" id="IPR020845">
    <property type="entry name" value="AMP-binding_CS"/>
</dbReference>
<feature type="domain" description="AMP-dependent synthetase/ligase" evidence="1">
    <location>
        <begin position="15"/>
        <end position="354"/>
    </location>
</feature>
<dbReference type="Gene3D" id="3.40.50.12780">
    <property type="entry name" value="N-terminal domain of ligase-like"/>
    <property type="match status" value="1"/>
</dbReference>
<dbReference type="Pfam" id="PF13193">
    <property type="entry name" value="AMP-binding_C"/>
    <property type="match status" value="1"/>
</dbReference>
<dbReference type="GO" id="GO:0031956">
    <property type="term" value="F:medium-chain fatty acid-CoA ligase activity"/>
    <property type="evidence" value="ECO:0007669"/>
    <property type="project" value="TreeGrafter"/>
</dbReference>
<dbReference type="InterPro" id="IPR000873">
    <property type="entry name" value="AMP-dep_synth/lig_dom"/>
</dbReference>
<proteinExistence type="predicted"/>
<accession>A0A644Y4G6</accession>
<feature type="domain" description="AMP-binding enzyme C-terminal" evidence="2">
    <location>
        <begin position="404"/>
        <end position="479"/>
    </location>
</feature>
<dbReference type="InterPro" id="IPR045851">
    <property type="entry name" value="AMP-bd_C_sf"/>
</dbReference>
<dbReference type="EC" id="6.2.1.41" evidence="3"/>
<dbReference type="InterPro" id="IPR042099">
    <property type="entry name" value="ANL_N_sf"/>
</dbReference>
<evidence type="ECO:0000259" key="1">
    <source>
        <dbReference type="Pfam" id="PF00501"/>
    </source>
</evidence>
<name>A0A644Y4G6_9ZZZZ</name>
<evidence type="ECO:0000259" key="2">
    <source>
        <dbReference type="Pfam" id="PF13193"/>
    </source>
</evidence>
<comment type="caution">
    <text evidence="3">The sequence shown here is derived from an EMBL/GenBank/DDBJ whole genome shotgun (WGS) entry which is preliminary data.</text>
</comment>
<dbReference type="Gene3D" id="3.30.300.30">
    <property type="match status" value="1"/>
</dbReference>
<sequence>MTRFSTIPEAIAFYAQKNPDKLCLADGETELSYARFFRAVRGFASFLVENGCKTGDRVLLQAEQSVQFTVAEFGAQFAGCVCVPLDSSAPDKRISEVAKQTGASVLLLRERSAAFPAALSIRDTLSFGEAHPVDDNAGIDPGALSEILFTTGTTGASKGVMHTFRSEAACAYNQIRSFSATEDDVWIIPMPLNHAMGLRKLHAALLSGGTAVIADGVAFAGRLFDGMDRYGATILSLVPAYLSVLLRLWSENLAKYNGRLRFVRVGSAAAPREDLLALSKVLPDVAVSICYGSTEASDCAFFNYIGAPGKQGCVGHVNENTRILLLNDEGSPIEWPDVPGRIAIEGENVMAGYYGEPELTASVLQNGRLLTGDVGYFDADGLLYLLGRADEVINSGGYKISPAEVEEAVMKLKGVADCACISAPDRTLGQIPKLAVKMKPGFVFEPEKIYRALSCALERHLLPREIVETENIPRTASGKIQRALLARQIGEDELCR</sequence>
<dbReference type="EMBL" id="VSSQ01004037">
    <property type="protein sequence ID" value="MPM23455.1"/>
    <property type="molecule type" value="Genomic_DNA"/>
</dbReference>
<evidence type="ECO:0000313" key="3">
    <source>
        <dbReference type="EMBL" id="MPM23455.1"/>
    </source>
</evidence>
<dbReference type="PANTHER" id="PTHR43201:SF32">
    <property type="entry name" value="2-SUCCINYLBENZOATE--COA LIGASE, CHLOROPLASTIC_PEROXISOMAL"/>
    <property type="match status" value="1"/>
</dbReference>
<keyword evidence="3" id="KW-0436">Ligase</keyword>
<dbReference type="AlphaFoldDB" id="A0A644Y4G6"/>
<dbReference type="PROSITE" id="PS00455">
    <property type="entry name" value="AMP_BINDING"/>
    <property type="match status" value="1"/>
</dbReference>
<dbReference type="SUPFAM" id="SSF56801">
    <property type="entry name" value="Acetyl-CoA synthetase-like"/>
    <property type="match status" value="1"/>
</dbReference>
<dbReference type="CDD" id="cd04433">
    <property type="entry name" value="AFD_class_I"/>
    <property type="match status" value="1"/>
</dbReference>
<dbReference type="InterPro" id="IPR025110">
    <property type="entry name" value="AMP-bd_C"/>
</dbReference>
<protein>
    <submittedName>
        <fullName evidence="3">3-[(3aS,4S,7aS)-7a-methyl-1, 5-dioxo-octahydro-1H-inden-4-yl]propanoyl:CoA ligase</fullName>
        <ecNumber evidence="3">6.2.1.41</ecNumber>
    </submittedName>
</protein>
<gene>
    <name evidence="3" type="primary">fadD3_9</name>
    <name evidence="3" type="ORF">SDC9_69928</name>
</gene>